<dbReference type="AlphaFoldDB" id="A0A0W1AY53"/>
<dbReference type="InterPro" id="IPR050583">
    <property type="entry name" value="Mycobacterial_A85_antigen"/>
</dbReference>
<dbReference type="InterPro" id="IPR029058">
    <property type="entry name" value="AB_hydrolase_fold"/>
</dbReference>
<dbReference type="Pfam" id="PF00756">
    <property type="entry name" value="Esterase"/>
    <property type="match status" value="1"/>
</dbReference>
<evidence type="ECO:0000313" key="2">
    <source>
        <dbReference type="Proteomes" id="UP000054709"/>
    </source>
</evidence>
<dbReference type="PANTHER" id="PTHR48098">
    <property type="entry name" value="ENTEROCHELIN ESTERASE-RELATED"/>
    <property type="match status" value="1"/>
</dbReference>
<dbReference type="RefSeq" id="WP_060624131.1">
    <property type="nucleotide sequence ID" value="NZ_LCZJ02000023.1"/>
</dbReference>
<evidence type="ECO:0008006" key="3">
    <source>
        <dbReference type="Google" id="ProtNLM"/>
    </source>
</evidence>
<dbReference type="InterPro" id="IPR000801">
    <property type="entry name" value="Esterase-like"/>
</dbReference>
<keyword evidence="2" id="KW-1185">Reference proteome</keyword>
<proteinExistence type="predicted"/>
<reference evidence="1 2" key="1">
    <citation type="journal article" date="2015" name="Int. Biodeterior. Biodegradation">
        <title>Physiological and genetic screening methods for the isolation of methyl tert-butyl ether-degrading bacteria for bioremediation purposes.</title>
        <authorList>
            <person name="Guisado I.M."/>
            <person name="Purswani J."/>
            <person name="Gonzalez Lopez J."/>
            <person name="Pozo C."/>
        </authorList>
    </citation>
    <scope>NUCLEOTIDE SEQUENCE [LARGE SCALE GENOMIC DNA]</scope>
    <source>
        <strain evidence="1 2">SH7</strain>
    </source>
</reference>
<evidence type="ECO:0000313" key="1">
    <source>
        <dbReference type="EMBL" id="KTD86233.1"/>
    </source>
</evidence>
<name>A0A0W1AY53_9BACL</name>
<organism evidence="1 2">
    <name type="scientific">Paenibacillus etheri</name>
    <dbReference type="NCBI Taxonomy" id="1306852"/>
    <lineage>
        <taxon>Bacteria</taxon>
        <taxon>Bacillati</taxon>
        <taxon>Bacillota</taxon>
        <taxon>Bacilli</taxon>
        <taxon>Bacillales</taxon>
        <taxon>Paenibacillaceae</taxon>
        <taxon>Paenibacillus</taxon>
    </lineage>
</organism>
<dbReference type="SUPFAM" id="SSF53474">
    <property type="entry name" value="alpha/beta-Hydrolases"/>
    <property type="match status" value="1"/>
</dbReference>
<dbReference type="PANTHER" id="PTHR48098:SF6">
    <property type="entry name" value="FERRI-BACILLIBACTIN ESTERASE BESA"/>
    <property type="match status" value="1"/>
</dbReference>
<dbReference type="Gene3D" id="3.40.50.1820">
    <property type="entry name" value="alpha/beta hydrolase"/>
    <property type="match status" value="1"/>
</dbReference>
<dbReference type="EMBL" id="LCZJ02000023">
    <property type="protein sequence ID" value="KTD86233.1"/>
    <property type="molecule type" value="Genomic_DNA"/>
</dbReference>
<gene>
    <name evidence="1" type="ORF">UQ64_17420</name>
</gene>
<dbReference type="Proteomes" id="UP000054709">
    <property type="component" value="Unassembled WGS sequence"/>
</dbReference>
<protein>
    <recommendedName>
        <fullName evidence="3">Esterase</fullName>
    </recommendedName>
</protein>
<comment type="caution">
    <text evidence="1">The sequence shown here is derived from an EMBL/GenBank/DDBJ whole genome shotgun (WGS) entry which is preliminary data.</text>
</comment>
<sequence>MTTEMVGELIAFEHMGRQITVYLPKSYDLFPEGSFPAVFLQDGDFLFKEAISAIENDVEEGITEPVIFIGIDSQLRNDEYTPWEMPALFKDWSFGGKGDDYLNYVYQDLVPYMKSSYRISNEPKKLALGGVSLGGLISLYAMYKTELVFDNFILISASVWFKDFIHYMETSKLDRECKVYMYVGEQEGIHKTNAQKDMVPNSKRAYDILKEKIDGADQRVKFETDPQGIHNDPFFLQYFPKSIRFLFPAK</sequence>
<dbReference type="OrthoDB" id="9784036at2"/>
<accession>A0A0W1AY53</accession>